<dbReference type="EMBL" id="JBHMEP010000004">
    <property type="protein sequence ID" value="MFB9136088.1"/>
    <property type="molecule type" value="Genomic_DNA"/>
</dbReference>
<dbReference type="SMART" id="SM00347">
    <property type="entry name" value="HTH_MARR"/>
    <property type="match status" value="1"/>
</dbReference>
<keyword evidence="3" id="KW-0804">Transcription</keyword>
<reference evidence="5 6" key="1">
    <citation type="submission" date="2024-09" db="EMBL/GenBank/DDBJ databases">
        <authorList>
            <person name="Sun Q."/>
            <person name="Mori K."/>
        </authorList>
    </citation>
    <scope>NUCLEOTIDE SEQUENCE [LARGE SCALE GENOMIC DNA]</scope>
    <source>
        <strain evidence="5 6">CECT 8064</strain>
    </source>
</reference>
<evidence type="ECO:0000256" key="3">
    <source>
        <dbReference type="ARBA" id="ARBA00023163"/>
    </source>
</evidence>
<dbReference type="Pfam" id="PF12802">
    <property type="entry name" value="MarR_2"/>
    <property type="match status" value="1"/>
</dbReference>
<evidence type="ECO:0000259" key="4">
    <source>
        <dbReference type="PROSITE" id="PS50995"/>
    </source>
</evidence>
<keyword evidence="2" id="KW-0238">DNA-binding</keyword>
<sequence>MTEKMHAERLSVSFFQALVLLAIGRFDECTAHDIVVVMRKDKAQITRLINELIALEMVTRTKSEKDRRQSLLHLTAAGQQYFQRLTDIRTQLNADMTQSLTAEQQRIMQEALTIMRDNLSPR</sequence>
<dbReference type="Proteomes" id="UP001589645">
    <property type="component" value="Unassembled WGS sequence"/>
</dbReference>
<dbReference type="SUPFAM" id="SSF46785">
    <property type="entry name" value="Winged helix' DNA-binding domain"/>
    <property type="match status" value="1"/>
</dbReference>
<evidence type="ECO:0000313" key="5">
    <source>
        <dbReference type="EMBL" id="MFB9136088.1"/>
    </source>
</evidence>
<dbReference type="Gene3D" id="1.10.10.10">
    <property type="entry name" value="Winged helix-like DNA-binding domain superfamily/Winged helix DNA-binding domain"/>
    <property type="match status" value="1"/>
</dbReference>
<proteinExistence type="predicted"/>
<evidence type="ECO:0000313" key="6">
    <source>
        <dbReference type="Proteomes" id="UP001589645"/>
    </source>
</evidence>
<feature type="domain" description="HTH marR-type" evidence="4">
    <location>
        <begin position="1"/>
        <end position="117"/>
    </location>
</feature>
<comment type="caution">
    <text evidence="5">The sequence shown here is derived from an EMBL/GenBank/DDBJ whole genome shotgun (WGS) entry which is preliminary data.</text>
</comment>
<name>A0ABV5HPI3_9VIBR</name>
<dbReference type="InterPro" id="IPR036390">
    <property type="entry name" value="WH_DNA-bd_sf"/>
</dbReference>
<accession>A0ABV5HPI3</accession>
<evidence type="ECO:0000256" key="2">
    <source>
        <dbReference type="ARBA" id="ARBA00023125"/>
    </source>
</evidence>
<dbReference type="RefSeq" id="WP_390193953.1">
    <property type="nucleotide sequence ID" value="NZ_JBHMEP010000004.1"/>
</dbReference>
<dbReference type="PROSITE" id="PS50995">
    <property type="entry name" value="HTH_MARR_2"/>
    <property type="match status" value="1"/>
</dbReference>
<organism evidence="5 6">
    <name type="scientific">Vibrio olivae</name>
    <dbReference type="NCBI Taxonomy" id="1243002"/>
    <lineage>
        <taxon>Bacteria</taxon>
        <taxon>Pseudomonadati</taxon>
        <taxon>Pseudomonadota</taxon>
        <taxon>Gammaproteobacteria</taxon>
        <taxon>Vibrionales</taxon>
        <taxon>Vibrionaceae</taxon>
        <taxon>Vibrio</taxon>
    </lineage>
</organism>
<evidence type="ECO:0000256" key="1">
    <source>
        <dbReference type="ARBA" id="ARBA00023015"/>
    </source>
</evidence>
<keyword evidence="6" id="KW-1185">Reference proteome</keyword>
<protein>
    <submittedName>
        <fullName evidence="5">MarR family winged helix-turn-helix transcriptional regulator</fullName>
    </submittedName>
</protein>
<gene>
    <name evidence="5" type="ORF">ACFFUV_14040</name>
</gene>
<dbReference type="InterPro" id="IPR000835">
    <property type="entry name" value="HTH_MarR-typ"/>
</dbReference>
<dbReference type="PANTHER" id="PTHR42756:SF1">
    <property type="entry name" value="TRANSCRIPTIONAL REPRESSOR OF EMRAB OPERON"/>
    <property type="match status" value="1"/>
</dbReference>
<dbReference type="InterPro" id="IPR036388">
    <property type="entry name" value="WH-like_DNA-bd_sf"/>
</dbReference>
<dbReference type="PANTHER" id="PTHR42756">
    <property type="entry name" value="TRANSCRIPTIONAL REGULATOR, MARR"/>
    <property type="match status" value="1"/>
</dbReference>
<keyword evidence="1" id="KW-0805">Transcription regulation</keyword>